<name>A0A6C0AHA1_9ZZZZ</name>
<evidence type="ECO:0000313" key="1">
    <source>
        <dbReference type="EMBL" id="QHS78745.1"/>
    </source>
</evidence>
<organism evidence="1">
    <name type="scientific">viral metagenome</name>
    <dbReference type="NCBI Taxonomy" id="1070528"/>
    <lineage>
        <taxon>unclassified sequences</taxon>
        <taxon>metagenomes</taxon>
        <taxon>organismal metagenomes</taxon>
    </lineage>
</organism>
<protein>
    <submittedName>
        <fullName evidence="1">Uncharacterized protein</fullName>
    </submittedName>
</protein>
<proteinExistence type="predicted"/>
<sequence length="321" mass="36430">MSNNNEIISLGIIRLDYDYPPAVGDIDHYDTFNYKVYYKVIPGLTFEMCQSGNITHKVKNNIINSVKWFNSKHVSAITGDCGFMINIQNIVREHTRLPVLMSSLVQLPTLVQAYGNKEKILVLTANGKSLLDMKGLIYDLCNSDIENEQIVIFGCENIKGFDAVAKGEKVNTQIVEKDLVKQIKWLLTFNSEIVCILSECTELPPYSDALRKSTGLPVFDAITCADFFMSSKKDNPRFGLNNWQNQWNGEQETYNFGDNLDEAEKKDLINTPECINDQILPDVVKHDSIRHSELVNETSVDTIIPHCLDDYFLNLKNRMGS</sequence>
<dbReference type="EMBL" id="MN740602">
    <property type="protein sequence ID" value="QHS78745.1"/>
    <property type="molecule type" value="Genomic_DNA"/>
</dbReference>
<accession>A0A6C0AHA1</accession>
<reference evidence="1" key="1">
    <citation type="journal article" date="2020" name="Nature">
        <title>Giant virus diversity and host interactions through global metagenomics.</title>
        <authorList>
            <person name="Schulz F."/>
            <person name="Roux S."/>
            <person name="Paez-Espino D."/>
            <person name="Jungbluth S."/>
            <person name="Walsh D.A."/>
            <person name="Denef V.J."/>
            <person name="McMahon K.D."/>
            <person name="Konstantinidis K.T."/>
            <person name="Eloe-Fadrosh E.A."/>
            <person name="Kyrpides N.C."/>
            <person name="Woyke T."/>
        </authorList>
    </citation>
    <scope>NUCLEOTIDE SEQUENCE</scope>
    <source>
        <strain evidence="1">GVMAG-S-1024976-23</strain>
    </source>
</reference>
<dbReference type="AlphaFoldDB" id="A0A6C0AHA1"/>